<dbReference type="Gene3D" id="1.10.10.10">
    <property type="entry name" value="Winged helix-like DNA-binding domain superfamily/Winged helix DNA-binding domain"/>
    <property type="match status" value="1"/>
</dbReference>
<keyword evidence="3" id="KW-0804">Transcription</keyword>
<evidence type="ECO:0000259" key="5">
    <source>
        <dbReference type="PROSITE" id="PS50949"/>
    </source>
</evidence>
<evidence type="ECO:0000313" key="6">
    <source>
        <dbReference type="EMBL" id="RFB05103.1"/>
    </source>
</evidence>
<comment type="caution">
    <text evidence="6">The sequence shown here is derived from an EMBL/GenBank/DDBJ whole genome shotgun (WGS) entry which is preliminary data.</text>
</comment>
<dbReference type="Pfam" id="PF07702">
    <property type="entry name" value="UTRA"/>
    <property type="match status" value="1"/>
</dbReference>
<proteinExistence type="predicted"/>
<feature type="region of interest" description="Disordered" evidence="4">
    <location>
        <begin position="1"/>
        <end position="27"/>
    </location>
</feature>
<evidence type="ECO:0000256" key="1">
    <source>
        <dbReference type="ARBA" id="ARBA00023015"/>
    </source>
</evidence>
<dbReference type="EMBL" id="QUQO01000001">
    <property type="protein sequence ID" value="RFB05103.1"/>
    <property type="molecule type" value="Genomic_DNA"/>
</dbReference>
<dbReference type="RefSeq" id="WP_116391734.1">
    <property type="nucleotide sequence ID" value="NZ_QUQO01000001.1"/>
</dbReference>
<dbReference type="SUPFAM" id="SSF64288">
    <property type="entry name" value="Chorismate lyase-like"/>
    <property type="match status" value="1"/>
</dbReference>
<dbReference type="PANTHER" id="PTHR44846">
    <property type="entry name" value="MANNOSYL-D-GLYCERATE TRANSPORT/METABOLISM SYSTEM REPRESSOR MNGR-RELATED"/>
    <property type="match status" value="1"/>
</dbReference>
<dbReference type="InterPro" id="IPR011663">
    <property type="entry name" value="UTRA"/>
</dbReference>
<protein>
    <submittedName>
        <fullName evidence="6">GntR family transcriptional regulator</fullName>
    </submittedName>
</protein>
<keyword evidence="1" id="KW-0805">Transcription regulation</keyword>
<evidence type="ECO:0000256" key="4">
    <source>
        <dbReference type="SAM" id="MobiDB-lite"/>
    </source>
</evidence>
<dbReference type="InterPro" id="IPR036390">
    <property type="entry name" value="WH_DNA-bd_sf"/>
</dbReference>
<dbReference type="PANTHER" id="PTHR44846:SF1">
    <property type="entry name" value="MANNOSYL-D-GLYCERATE TRANSPORT_METABOLISM SYSTEM REPRESSOR MNGR-RELATED"/>
    <property type="match status" value="1"/>
</dbReference>
<dbReference type="Proteomes" id="UP000264589">
    <property type="component" value="Unassembled WGS sequence"/>
</dbReference>
<dbReference type="InterPro" id="IPR000524">
    <property type="entry name" value="Tscrpt_reg_HTH_GntR"/>
</dbReference>
<dbReference type="Pfam" id="PF00392">
    <property type="entry name" value="GntR"/>
    <property type="match status" value="1"/>
</dbReference>
<dbReference type="Gene3D" id="3.40.1410.10">
    <property type="entry name" value="Chorismate lyase-like"/>
    <property type="match status" value="1"/>
</dbReference>
<dbReference type="CDD" id="cd07377">
    <property type="entry name" value="WHTH_GntR"/>
    <property type="match status" value="1"/>
</dbReference>
<dbReference type="InterPro" id="IPR050679">
    <property type="entry name" value="Bact_HTH_transcr_reg"/>
</dbReference>
<dbReference type="SMART" id="SM00866">
    <property type="entry name" value="UTRA"/>
    <property type="match status" value="1"/>
</dbReference>
<dbReference type="GO" id="GO:0045892">
    <property type="term" value="P:negative regulation of DNA-templated transcription"/>
    <property type="evidence" value="ECO:0007669"/>
    <property type="project" value="TreeGrafter"/>
</dbReference>
<accession>A0A371RI29</accession>
<dbReference type="SMART" id="SM00345">
    <property type="entry name" value="HTH_GNTR"/>
    <property type="match status" value="1"/>
</dbReference>
<dbReference type="AlphaFoldDB" id="A0A371RI29"/>
<dbReference type="SUPFAM" id="SSF46785">
    <property type="entry name" value="Winged helix' DNA-binding domain"/>
    <property type="match status" value="1"/>
</dbReference>
<dbReference type="PRINTS" id="PR00035">
    <property type="entry name" value="HTHGNTR"/>
</dbReference>
<name>A0A371RI29_9PROT</name>
<keyword evidence="2" id="KW-0238">DNA-binding</keyword>
<dbReference type="InterPro" id="IPR036388">
    <property type="entry name" value="WH-like_DNA-bd_sf"/>
</dbReference>
<dbReference type="InParanoid" id="A0A371RI29"/>
<sequence length="276" mass="30523">MTTAKAKAAGHTPKNQKASFGDGEEGHSRAGVPVYYKLYVLLAQKIRDGELGPGEPLPSESEMTAEYGVSRVTVRKALNQLEKENLVIRRRGARSCVAPREEEPSPPLIRGPIDNLLTRGLAAQAQNLETGWKVPTLHAIEALRLQPNTECFRVVRLRLHDDAPFSYSRVYVAPKTAKPLADIPLGNDPVLVHLERAGFRASCADQSISATLAHDPAASALGVPLGSALIQLRRTVYDADGEPCIYQVSLYRPDKYEYFMRLSRESATMRPQWRHT</sequence>
<reference evidence="6 7" key="1">
    <citation type="submission" date="2018-08" db="EMBL/GenBank/DDBJ databases">
        <title>Parvularcula sp. SM1705, isolated from surface water of the South Sea China.</title>
        <authorList>
            <person name="Sun L."/>
        </authorList>
    </citation>
    <scope>NUCLEOTIDE SEQUENCE [LARGE SCALE GENOMIC DNA]</scope>
    <source>
        <strain evidence="6 7">SM1705</strain>
    </source>
</reference>
<dbReference type="GO" id="GO:0003677">
    <property type="term" value="F:DNA binding"/>
    <property type="evidence" value="ECO:0007669"/>
    <property type="project" value="UniProtKB-KW"/>
</dbReference>
<organism evidence="6 7">
    <name type="scientific">Parvularcula marina</name>
    <dbReference type="NCBI Taxonomy" id="2292771"/>
    <lineage>
        <taxon>Bacteria</taxon>
        <taxon>Pseudomonadati</taxon>
        <taxon>Pseudomonadota</taxon>
        <taxon>Alphaproteobacteria</taxon>
        <taxon>Parvularculales</taxon>
        <taxon>Parvularculaceae</taxon>
        <taxon>Parvularcula</taxon>
    </lineage>
</organism>
<evidence type="ECO:0000256" key="3">
    <source>
        <dbReference type="ARBA" id="ARBA00023163"/>
    </source>
</evidence>
<gene>
    <name evidence="6" type="ORF">DX908_07460</name>
</gene>
<dbReference type="OrthoDB" id="7173258at2"/>
<dbReference type="InterPro" id="IPR028978">
    <property type="entry name" value="Chorismate_lyase_/UTRA_dom_sf"/>
</dbReference>
<evidence type="ECO:0000313" key="7">
    <source>
        <dbReference type="Proteomes" id="UP000264589"/>
    </source>
</evidence>
<dbReference type="GO" id="GO:0003700">
    <property type="term" value="F:DNA-binding transcription factor activity"/>
    <property type="evidence" value="ECO:0007669"/>
    <property type="project" value="InterPro"/>
</dbReference>
<dbReference type="PROSITE" id="PS50949">
    <property type="entry name" value="HTH_GNTR"/>
    <property type="match status" value="1"/>
</dbReference>
<evidence type="ECO:0000256" key="2">
    <source>
        <dbReference type="ARBA" id="ARBA00023125"/>
    </source>
</evidence>
<keyword evidence="7" id="KW-1185">Reference proteome</keyword>
<feature type="domain" description="HTH gntR-type" evidence="5">
    <location>
        <begin position="32"/>
        <end position="100"/>
    </location>
</feature>